<name>A0ABP6EEX8_9ACTN</name>
<evidence type="ECO:0000313" key="2">
    <source>
        <dbReference type="EMBL" id="GAA2663757.1"/>
    </source>
</evidence>
<sequence>MVQKVGSKPGFAVMTAPLHWVMWVSLGATMIGEMWGLGRRGGYLLCYGCGFVVACRSPTLGFSPTLGLERQSRGYLSSGLRKRSDMGTLWGQKQ</sequence>
<keyword evidence="3" id="KW-1185">Reference proteome</keyword>
<organism evidence="2 3">
    <name type="scientific">Streptomyces vastus</name>
    <dbReference type="NCBI Taxonomy" id="285451"/>
    <lineage>
        <taxon>Bacteria</taxon>
        <taxon>Bacillati</taxon>
        <taxon>Actinomycetota</taxon>
        <taxon>Actinomycetes</taxon>
        <taxon>Kitasatosporales</taxon>
        <taxon>Streptomycetaceae</taxon>
        <taxon>Streptomyces</taxon>
    </lineage>
</organism>
<keyword evidence="1" id="KW-0812">Transmembrane</keyword>
<proteinExistence type="predicted"/>
<reference evidence="3" key="1">
    <citation type="journal article" date="2019" name="Int. J. Syst. Evol. Microbiol.">
        <title>The Global Catalogue of Microorganisms (GCM) 10K type strain sequencing project: providing services to taxonomists for standard genome sequencing and annotation.</title>
        <authorList>
            <consortium name="The Broad Institute Genomics Platform"/>
            <consortium name="The Broad Institute Genome Sequencing Center for Infectious Disease"/>
            <person name="Wu L."/>
            <person name="Ma J."/>
        </authorList>
    </citation>
    <scope>NUCLEOTIDE SEQUENCE [LARGE SCALE GENOMIC DNA]</scope>
    <source>
        <strain evidence="3">JCM 4524</strain>
    </source>
</reference>
<accession>A0ABP6EEX8</accession>
<feature type="transmembrane region" description="Helical" evidence="1">
    <location>
        <begin position="20"/>
        <end position="37"/>
    </location>
</feature>
<keyword evidence="1" id="KW-0472">Membrane</keyword>
<protein>
    <submittedName>
        <fullName evidence="2">Uncharacterized protein</fullName>
    </submittedName>
</protein>
<dbReference type="EMBL" id="BAAASJ010000124">
    <property type="protein sequence ID" value="GAA2663757.1"/>
    <property type="molecule type" value="Genomic_DNA"/>
</dbReference>
<comment type="caution">
    <text evidence="2">The sequence shown here is derived from an EMBL/GenBank/DDBJ whole genome shotgun (WGS) entry which is preliminary data.</text>
</comment>
<keyword evidence="1" id="KW-1133">Transmembrane helix</keyword>
<evidence type="ECO:0000313" key="3">
    <source>
        <dbReference type="Proteomes" id="UP001500151"/>
    </source>
</evidence>
<evidence type="ECO:0000256" key="1">
    <source>
        <dbReference type="SAM" id="Phobius"/>
    </source>
</evidence>
<gene>
    <name evidence="2" type="ORF">GCM10010307_84430</name>
</gene>
<dbReference type="Proteomes" id="UP001500151">
    <property type="component" value="Unassembled WGS sequence"/>
</dbReference>